<evidence type="ECO:0000313" key="2">
    <source>
        <dbReference type="EMBL" id="RUT70406.1"/>
    </source>
</evidence>
<keyword evidence="1" id="KW-1133">Transmembrane helix</keyword>
<keyword evidence="1" id="KW-0472">Membrane</keyword>
<feature type="transmembrane region" description="Helical" evidence="1">
    <location>
        <begin position="265"/>
        <end position="283"/>
    </location>
</feature>
<proteinExistence type="predicted"/>
<name>A0A434A7T0_9FLAO</name>
<sequence>MILILLFTFFTFLMISLFPPEDRMVKNAMFICLGLILIFIAGFRGEGVDRDYNNYVEMFHQREFIVMEPSFVAISMVIETVFGDNPLFLFLIFAILGVSIKLIAIKKLTSLWFLSVLVYLSNFFILHEMTQIRAGIASSFLLLCIKPIYDRNLKLFLLFAMLGLSFHYSALVILPLWFLGNEPRKKWMFFSMPFVYLIYFSGINLIGIIPIPGVQEKIQMYQKLQEIGDQESTAINVFNLVFLSKTAIFYFLLFKYDLILYYNKYFTILMKIYCIALMVYPLLSSVPAIAVRINELYAIVDIILIPLLYYAFKPIYFSRMIVISIGFTLLLVVLFYVKLITN</sequence>
<keyword evidence="1" id="KW-0812">Transmembrane</keyword>
<dbReference type="Proteomes" id="UP000288102">
    <property type="component" value="Unassembled WGS sequence"/>
</dbReference>
<evidence type="ECO:0000256" key="1">
    <source>
        <dbReference type="SAM" id="Phobius"/>
    </source>
</evidence>
<dbReference type="OrthoDB" id="6631730at2"/>
<dbReference type="AlphaFoldDB" id="A0A434A7T0"/>
<evidence type="ECO:0000313" key="3">
    <source>
        <dbReference type="Proteomes" id="UP000288102"/>
    </source>
</evidence>
<dbReference type="EMBL" id="QWDM01000006">
    <property type="protein sequence ID" value="RUT70406.1"/>
    <property type="molecule type" value="Genomic_DNA"/>
</dbReference>
<gene>
    <name evidence="2" type="ORF">D0817_11370</name>
</gene>
<feature type="transmembrane region" description="Helical" evidence="1">
    <location>
        <begin position="27"/>
        <end position="43"/>
    </location>
</feature>
<dbReference type="InterPro" id="IPR049458">
    <property type="entry name" value="EpsG-like"/>
</dbReference>
<dbReference type="Pfam" id="PF14897">
    <property type="entry name" value="EpsG"/>
    <property type="match status" value="1"/>
</dbReference>
<comment type="caution">
    <text evidence="2">The sequence shown here is derived from an EMBL/GenBank/DDBJ whole genome shotgun (WGS) entry which is preliminary data.</text>
</comment>
<feature type="transmembrane region" description="Helical" evidence="1">
    <location>
        <begin position="88"/>
        <end position="104"/>
    </location>
</feature>
<keyword evidence="3" id="KW-1185">Reference proteome</keyword>
<accession>A0A434A7T0</accession>
<organism evidence="2 3">
    <name type="scientific">Flavobacterium cupreum</name>
    <dbReference type="NCBI Taxonomy" id="2133766"/>
    <lineage>
        <taxon>Bacteria</taxon>
        <taxon>Pseudomonadati</taxon>
        <taxon>Bacteroidota</taxon>
        <taxon>Flavobacteriia</taxon>
        <taxon>Flavobacteriales</taxon>
        <taxon>Flavobacteriaceae</taxon>
        <taxon>Flavobacterium</taxon>
    </lineage>
</organism>
<feature type="transmembrane region" description="Helical" evidence="1">
    <location>
        <begin position="111"/>
        <end position="126"/>
    </location>
</feature>
<feature type="transmembrane region" description="Helical" evidence="1">
    <location>
        <begin position="295"/>
        <end position="312"/>
    </location>
</feature>
<reference evidence="3" key="1">
    <citation type="journal article" date="2019" name="Syst. Appl. Microbiol.">
        <title>Flavobacterium circumlabens sp. nov. and Flavobacterium cupreum sp. nov., two psychrotrophic species isolated from Antarctic environmental samples.</title>
        <authorList>
            <person name="Kralova S."/>
            <person name="Busse H.-J."/>
            <person name="Svec P."/>
            <person name="Maslanova I."/>
            <person name="Stankova E."/>
            <person name="Bartak M."/>
            <person name="Sedlacek I."/>
        </authorList>
    </citation>
    <scope>NUCLEOTIDE SEQUENCE [LARGE SCALE GENOMIC DNA]</scope>
    <source>
        <strain evidence="3">CCM 8825</strain>
    </source>
</reference>
<protein>
    <submittedName>
        <fullName evidence="2">EpsG family protein</fullName>
    </submittedName>
</protein>
<feature type="transmembrane region" description="Helical" evidence="1">
    <location>
        <begin position="156"/>
        <end position="178"/>
    </location>
</feature>
<feature type="transmembrane region" description="Helical" evidence="1">
    <location>
        <begin position="190"/>
        <end position="212"/>
    </location>
</feature>
<feature type="transmembrane region" description="Helical" evidence="1">
    <location>
        <begin position="233"/>
        <end position="253"/>
    </location>
</feature>
<feature type="transmembrane region" description="Helical" evidence="1">
    <location>
        <begin position="318"/>
        <end position="337"/>
    </location>
</feature>